<name>A0A1R2B3P9_9CILI</name>
<gene>
    <name evidence="4" type="ORF">SteCoe_30399</name>
    <name evidence="3" type="ORF">SteCoe_30423</name>
</gene>
<dbReference type="EMBL" id="MPUH01000995">
    <property type="protein sequence ID" value="OMJ71389.1"/>
    <property type="molecule type" value="Genomic_DNA"/>
</dbReference>
<organism evidence="4 5">
    <name type="scientific">Stentor coeruleus</name>
    <dbReference type="NCBI Taxonomy" id="5963"/>
    <lineage>
        <taxon>Eukaryota</taxon>
        <taxon>Sar</taxon>
        <taxon>Alveolata</taxon>
        <taxon>Ciliophora</taxon>
        <taxon>Postciliodesmatophora</taxon>
        <taxon>Heterotrichea</taxon>
        <taxon>Heterotrichida</taxon>
        <taxon>Stentoridae</taxon>
        <taxon>Stentor</taxon>
    </lineage>
</organism>
<dbReference type="EMBL" id="MPUH01000993">
    <property type="protein sequence ID" value="OMJ71408.1"/>
    <property type="molecule type" value="Genomic_DNA"/>
</dbReference>
<feature type="region of interest" description="Disordered" evidence="2">
    <location>
        <begin position="40"/>
        <end position="69"/>
    </location>
</feature>
<proteinExistence type="predicted"/>
<reference evidence="4 5" key="1">
    <citation type="submission" date="2016-11" db="EMBL/GenBank/DDBJ databases">
        <title>The macronuclear genome of Stentor coeruleus: a giant cell with tiny introns.</title>
        <authorList>
            <person name="Slabodnick M."/>
            <person name="Ruby J.G."/>
            <person name="Reiff S.B."/>
            <person name="Swart E.C."/>
            <person name="Gosai S."/>
            <person name="Prabakaran S."/>
            <person name="Witkowska E."/>
            <person name="Larue G.E."/>
            <person name="Fisher S."/>
            <person name="Freeman R.M."/>
            <person name="Gunawardena J."/>
            <person name="Chu W."/>
            <person name="Stover N.A."/>
            <person name="Gregory B.D."/>
            <person name="Nowacki M."/>
            <person name="Derisi J."/>
            <person name="Roy S.W."/>
            <person name="Marshall W.F."/>
            <person name="Sood P."/>
        </authorList>
    </citation>
    <scope>NUCLEOTIDE SEQUENCE [LARGE SCALE GENOMIC DNA]</scope>
    <source>
        <strain evidence="4">WM001</strain>
    </source>
</reference>
<keyword evidence="1" id="KW-0175">Coiled coil</keyword>
<evidence type="ECO:0000313" key="3">
    <source>
        <dbReference type="EMBL" id="OMJ71389.1"/>
    </source>
</evidence>
<comment type="caution">
    <text evidence="4">The sequence shown here is derived from an EMBL/GenBank/DDBJ whole genome shotgun (WGS) entry which is preliminary data.</text>
</comment>
<feature type="coiled-coil region" evidence="1">
    <location>
        <begin position="307"/>
        <end position="397"/>
    </location>
</feature>
<dbReference type="Proteomes" id="UP000187209">
    <property type="component" value="Unassembled WGS sequence"/>
</dbReference>
<protein>
    <submittedName>
        <fullName evidence="4">Uncharacterized protein</fullName>
    </submittedName>
</protein>
<evidence type="ECO:0000256" key="1">
    <source>
        <dbReference type="SAM" id="Coils"/>
    </source>
</evidence>
<accession>A0A1R2B3P9</accession>
<evidence type="ECO:0000313" key="4">
    <source>
        <dbReference type="EMBL" id="OMJ71408.1"/>
    </source>
</evidence>
<feature type="region of interest" description="Disordered" evidence="2">
    <location>
        <begin position="1"/>
        <end position="21"/>
    </location>
</feature>
<dbReference type="AlphaFoldDB" id="A0A1R2B3P9"/>
<sequence length="401" mass="46615">MSDTEKLGENQSELHQESLDKIKVEEIVENAIKEVEAELAEKEKEQENCFEPKTSSDNNLAFEDPEAQNNTIKQYQRTLQELKEEISRLTKKLHQKSNQSNSKPNEEETFKLKFICKSAKQEVKDLTTNLETLKITTSKTEQNLENLKSNSLNQEASTQKIADLSASLNLIESEHTELRKSNNEISIADLDKILSPEANQKQVNEFFVNVQKRLTNLESDNSNLSSTLKKNILETNKLKEKCEKASSRYKSNDELKSKLNELENTYMKYCIIEEKINHDIKSAEEEYDIHFNRPENKHDTSSAQKMLDDLEIMSNKDKDDIEQLEFQLQEKRNMLRAARAYGLQRSKTSSKLRSDMELLGYVLVEKDQLISRLKKNIDEIKLKQMQIDLEIKNLSEKIKQF</sequence>
<evidence type="ECO:0000313" key="5">
    <source>
        <dbReference type="Proteomes" id="UP000187209"/>
    </source>
</evidence>
<dbReference type="OrthoDB" id="324901at2759"/>
<keyword evidence="5" id="KW-1185">Reference proteome</keyword>
<evidence type="ECO:0000256" key="2">
    <source>
        <dbReference type="SAM" id="MobiDB-lite"/>
    </source>
</evidence>